<sequence>MQIIVEHFIVDHVIEVNEPENDYSAHVRQDKLNNRKPGEVQYEGDPRLRYLSLNDVNRKLASLNGIREKTIGVALETAGTCTYRIRELATSVETRTRFPELVIQEEKRIHFVIVNGLDIVEKPYGMSIDDAEWFKRIAGRNEVAISPQDYKFHHPRHKQKPVSPNSASQIPGLATFRETENSSTMGIAQGFCSVAEFHPIHQTPHGHHSPTMSQQIPCIQHIVAAHVEGRMHMMGWVQGPRSPGPCEMDPSLDGRIRIVLDEPSGPVQEGRPHEWMNPDLVGFWPPLKVSAMNSAIFSALSSSSIRLIALPFPSSPKGPSFPPRSSINSVVIPKLLRSSSPSRKLIRACSSSAPSGPSSWPKNLFLRAFENSATVAVLLAAAIAFAAKSPAARADPTPPVAFSETQSVKDDEQASEFSELPELLKSSSDSVESFKQLLQTKLENQEHQEALTILNRLVSAQPDEIEWKFLLARLLSEMGDTQGARQVFEEILKMNPLSFEALFENALLMDRCGEGGAVLSRLEEALKVAEDENKAKEARDVRLIMAQVKFLQKDVEGALGSYQDLAKDDPNDFRPYFCQGMIYSLLNRNEEAREQFAKYRELSPKKFEVEGYMRTSLSRMKLFGTDETK</sequence>
<keyword evidence="2 3" id="KW-0802">TPR repeat</keyword>
<evidence type="ECO:0000256" key="1">
    <source>
        <dbReference type="ARBA" id="ARBA00022737"/>
    </source>
</evidence>
<organism evidence="5 6">
    <name type="scientific">Trapa natans</name>
    <name type="common">Water chestnut</name>
    <dbReference type="NCBI Taxonomy" id="22666"/>
    <lineage>
        <taxon>Eukaryota</taxon>
        <taxon>Viridiplantae</taxon>
        <taxon>Streptophyta</taxon>
        <taxon>Embryophyta</taxon>
        <taxon>Tracheophyta</taxon>
        <taxon>Spermatophyta</taxon>
        <taxon>Magnoliopsida</taxon>
        <taxon>eudicotyledons</taxon>
        <taxon>Gunneridae</taxon>
        <taxon>Pentapetalae</taxon>
        <taxon>rosids</taxon>
        <taxon>malvids</taxon>
        <taxon>Myrtales</taxon>
        <taxon>Lythraceae</taxon>
        <taxon>Trapa</taxon>
    </lineage>
</organism>
<dbReference type="InterPro" id="IPR050498">
    <property type="entry name" value="Ycf3"/>
</dbReference>
<evidence type="ECO:0000313" key="5">
    <source>
        <dbReference type="EMBL" id="KAK4797731.1"/>
    </source>
</evidence>
<dbReference type="Pfam" id="PF14559">
    <property type="entry name" value="TPR_19"/>
    <property type="match status" value="1"/>
</dbReference>
<keyword evidence="1" id="KW-0677">Repeat</keyword>
<reference evidence="5 6" key="1">
    <citation type="journal article" date="2023" name="Hortic Res">
        <title>Pangenome of water caltrop reveals structural variations and asymmetric subgenome divergence after allopolyploidization.</title>
        <authorList>
            <person name="Zhang X."/>
            <person name="Chen Y."/>
            <person name="Wang L."/>
            <person name="Yuan Y."/>
            <person name="Fang M."/>
            <person name="Shi L."/>
            <person name="Lu R."/>
            <person name="Comes H.P."/>
            <person name="Ma Y."/>
            <person name="Chen Y."/>
            <person name="Huang G."/>
            <person name="Zhou Y."/>
            <person name="Zheng Z."/>
            <person name="Qiu Y."/>
        </authorList>
    </citation>
    <scope>NUCLEOTIDE SEQUENCE [LARGE SCALE GENOMIC DNA]</scope>
    <source>
        <strain evidence="5">F231</strain>
    </source>
</reference>
<name>A0AAN7RGR7_TRANT</name>
<dbReference type="PANTHER" id="PTHR44858:SF1">
    <property type="entry name" value="UDP-N-ACETYLGLUCOSAMINE--PEPTIDE N-ACETYLGLUCOSAMINYLTRANSFERASE SPINDLY-RELATED"/>
    <property type="match status" value="1"/>
</dbReference>
<protein>
    <submittedName>
        <fullName evidence="5">Uncharacterized protein</fullName>
    </submittedName>
</protein>
<dbReference type="InterPro" id="IPR019734">
    <property type="entry name" value="TPR_rpt"/>
</dbReference>
<dbReference type="PROSITE" id="PS50005">
    <property type="entry name" value="TPR"/>
    <property type="match status" value="1"/>
</dbReference>
<evidence type="ECO:0000256" key="2">
    <source>
        <dbReference type="ARBA" id="ARBA00022803"/>
    </source>
</evidence>
<evidence type="ECO:0000313" key="6">
    <source>
        <dbReference type="Proteomes" id="UP001346149"/>
    </source>
</evidence>
<dbReference type="SUPFAM" id="SSF48452">
    <property type="entry name" value="TPR-like"/>
    <property type="match status" value="1"/>
</dbReference>
<dbReference type="Gene3D" id="1.25.40.10">
    <property type="entry name" value="Tetratricopeptide repeat domain"/>
    <property type="match status" value="2"/>
</dbReference>
<feature type="region of interest" description="Disordered" evidence="4">
    <location>
        <begin position="392"/>
        <end position="414"/>
    </location>
</feature>
<dbReference type="AlphaFoldDB" id="A0AAN7RGR7"/>
<accession>A0AAN7RGR7</accession>
<keyword evidence="6" id="KW-1185">Reference proteome</keyword>
<proteinExistence type="predicted"/>
<gene>
    <name evidence="5" type="ORF">SAY86_030057</name>
</gene>
<comment type="caution">
    <text evidence="5">The sequence shown here is derived from an EMBL/GenBank/DDBJ whole genome shotgun (WGS) entry which is preliminary data.</text>
</comment>
<dbReference type="InterPro" id="IPR011990">
    <property type="entry name" value="TPR-like_helical_dom_sf"/>
</dbReference>
<evidence type="ECO:0000256" key="3">
    <source>
        <dbReference type="PROSITE-ProRule" id="PRU00339"/>
    </source>
</evidence>
<dbReference type="PANTHER" id="PTHR44858">
    <property type="entry name" value="TETRATRICOPEPTIDE REPEAT PROTEIN 6"/>
    <property type="match status" value="1"/>
</dbReference>
<dbReference type="Proteomes" id="UP001346149">
    <property type="component" value="Unassembled WGS sequence"/>
</dbReference>
<feature type="repeat" description="TPR" evidence="3">
    <location>
        <begin position="573"/>
        <end position="606"/>
    </location>
</feature>
<dbReference type="EMBL" id="JAXQNO010000005">
    <property type="protein sequence ID" value="KAK4797731.1"/>
    <property type="molecule type" value="Genomic_DNA"/>
</dbReference>
<evidence type="ECO:0000256" key="4">
    <source>
        <dbReference type="SAM" id="MobiDB-lite"/>
    </source>
</evidence>